<accession>A0A6M3M993</accession>
<gene>
    <name evidence="1" type="ORF">MM171B01422_0011</name>
</gene>
<sequence>MIKCERAEFLEEKGINTEVYCHCSDDADFKCTAYETIYAIVELMKLSTTKF</sequence>
<proteinExistence type="predicted"/>
<reference evidence="1" key="1">
    <citation type="submission" date="2020-03" db="EMBL/GenBank/DDBJ databases">
        <title>The deep terrestrial virosphere.</title>
        <authorList>
            <person name="Holmfeldt K."/>
            <person name="Nilsson E."/>
            <person name="Simone D."/>
            <person name="Lopez-Fernandez M."/>
            <person name="Wu X."/>
            <person name="de Brujin I."/>
            <person name="Lundin D."/>
            <person name="Andersson A."/>
            <person name="Bertilsson S."/>
            <person name="Dopson M."/>
        </authorList>
    </citation>
    <scope>NUCLEOTIDE SEQUENCE</scope>
    <source>
        <strain evidence="1">MM171B01422</strain>
    </source>
</reference>
<name>A0A6M3M993_9ZZZZ</name>
<evidence type="ECO:0000313" key="1">
    <source>
        <dbReference type="EMBL" id="QJB02195.1"/>
    </source>
</evidence>
<organism evidence="1">
    <name type="scientific">viral metagenome</name>
    <dbReference type="NCBI Taxonomy" id="1070528"/>
    <lineage>
        <taxon>unclassified sequences</taxon>
        <taxon>metagenomes</taxon>
        <taxon>organismal metagenomes</taxon>
    </lineage>
</organism>
<dbReference type="AlphaFoldDB" id="A0A6M3M993"/>
<protein>
    <submittedName>
        <fullName evidence="1">Uncharacterized protein</fullName>
    </submittedName>
</protein>
<dbReference type="EMBL" id="MT143765">
    <property type="protein sequence ID" value="QJB02195.1"/>
    <property type="molecule type" value="Genomic_DNA"/>
</dbReference>